<dbReference type="AlphaFoldDB" id="G8TYP8"/>
<evidence type="ECO:0000313" key="2">
    <source>
        <dbReference type="Proteomes" id="UP000005439"/>
    </source>
</evidence>
<dbReference type="Proteomes" id="UP000005439">
    <property type="component" value="Chromosome"/>
</dbReference>
<keyword evidence="2" id="KW-1185">Reference proteome</keyword>
<dbReference type="EMBL" id="CP003179">
    <property type="protein sequence ID" value="AEW04013.1"/>
    <property type="molecule type" value="Genomic_DNA"/>
</dbReference>
<dbReference type="KEGG" id="sap:Sulac_0457"/>
<protein>
    <submittedName>
        <fullName evidence="1">Uncharacterized protein</fullName>
    </submittedName>
</protein>
<dbReference type="PATRIC" id="fig|679936.5.peg.469"/>
<accession>G8TYP8</accession>
<dbReference type="HOGENOM" id="CLU_2332581_0_0_9"/>
<reference evidence="2" key="1">
    <citation type="submission" date="2011-12" db="EMBL/GenBank/DDBJ databases">
        <title>The complete genome of chromosome of Sulfobacillus acidophilus DSM 10332.</title>
        <authorList>
            <person name="Lucas S."/>
            <person name="Han J."/>
            <person name="Lapidus A."/>
            <person name="Bruce D."/>
            <person name="Goodwin L."/>
            <person name="Pitluck S."/>
            <person name="Peters L."/>
            <person name="Kyrpides N."/>
            <person name="Mavromatis K."/>
            <person name="Ivanova N."/>
            <person name="Mikhailova N."/>
            <person name="Chertkov O."/>
            <person name="Saunders E."/>
            <person name="Detter J.C."/>
            <person name="Tapia R."/>
            <person name="Han C."/>
            <person name="Land M."/>
            <person name="Hauser L."/>
            <person name="Markowitz V."/>
            <person name="Cheng J.-F."/>
            <person name="Hugenholtz P."/>
            <person name="Woyke T."/>
            <person name="Wu D."/>
            <person name="Pukall R."/>
            <person name="Gehrich-Schroeter G."/>
            <person name="Schneider S."/>
            <person name="Klenk H.-P."/>
            <person name="Eisen J.A."/>
        </authorList>
    </citation>
    <scope>NUCLEOTIDE SEQUENCE [LARGE SCALE GENOMIC DNA]</scope>
    <source>
        <strain evidence="2">ATCC 700253 / DSM 10332 / NAL</strain>
    </source>
</reference>
<name>G8TYP8_SULAD</name>
<reference evidence="1 2" key="2">
    <citation type="journal article" date="2012" name="Stand. Genomic Sci.">
        <title>Complete genome sequence of the moderately thermophilic mineral-sulfide-oxidizing firmicute Sulfobacillus acidophilus type strain (NAL(T)).</title>
        <authorList>
            <person name="Anderson I."/>
            <person name="Chertkov O."/>
            <person name="Chen A."/>
            <person name="Saunders E."/>
            <person name="Lapidus A."/>
            <person name="Nolan M."/>
            <person name="Lucas S."/>
            <person name="Hammon N."/>
            <person name="Deshpande S."/>
            <person name="Cheng J.F."/>
            <person name="Han C."/>
            <person name="Tapia R."/>
            <person name="Goodwin L.A."/>
            <person name="Pitluck S."/>
            <person name="Liolios K."/>
            <person name="Pagani I."/>
            <person name="Ivanova N."/>
            <person name="Mikhailova N."/>
            <person name="Pati A."/>
            <person name="Palaniappan K."/>
            <person name="Land M."/>
            <person name="Pan C."/>
            <person name="Rohde M."/>
            <person name="Pukall R."/>
            <person name="Goker M."/>
            <person name="Detter J.C."/>
            <person name="Woyke T."/>
            <person name="Bristow J."/>
            <person name="Eisen J.A."/>
            <person name="Markowitz V."/>
            <person name="Hugenholtz P."/>
            <person name="Kyrpides N.C."/>
            <person name="Klenk H.P."/>
            <person name="Mavromatis K."/>
        </authorList>
    </citation>
    <scope>NUCLEOTIDE SEQUENCE [LARGE SCALE GENOMIC DNA]</scope>
    <source>
        <strain evidence="2">ATCC 700253 / DSM 10332 / NAL</strain>
    </source>
</reference>
<sequence length="98" mass="11186">MSGQVYWLDKHFRKEAFDFLLDAIQESVSGVMIISGADNVTRSAQADYKAATKEMSYRGIRLEWMVIPKEQTHVIHDRWIWDGNNGYNVPPVGSIIAN</sequence>
<organism evidence="1 2">
    <name type="scientific">Sulfobacillus acidophilus (strain ATCC 700253 / DSM 10332 / NAL)</name>
    <dbReference type="NCBI Taxonomy" id="679936"/>
    <lineage>
        <taxon>Bacteria</taxon>
        <taxon>Bacillati</taxon>
        <taxon>Bacillota</taxon>
        <taxon>Clostridia</taxon>
        <taxon>Eubacteriales</taxon>
        <taxon>Clostridiales Family XVII. Incertae Sedis</taxon>
        <taxon>Sulfobacillus</taxon>
    </lineage>
</organism>
<gene>
    <name evidence="1" type="ordered locus">Sulac_0457</name>
</gene>
<evidence type="ECO:0000313" key="1">
    <source>
        <dbReference type="EMBL" id="AEW04013.1"/>
    </source>
</evidence>
<proteinExistence type="predicted"/>